<accession>A0ABP0DMX6</accession>
<proteinExistence type="inferred from homology"/>
<dbReference type="PANTHER" id="PTHR46468">
    <property type="entry name" value="SENTRIN-SPECIFIC PROTEASE 8"/>
    <property type="match status" value="1"/>
</dbReference>
<dbReference type="Proteomes" id="UP001642501">
    <property type="component" value="Unassembled WGS sequence"/>
</dbReference>
<sequence length="703" mass="78682">MAPLATLDVATHTLTPEHKHKKFEEKHIMVSVERDGDEHGNAATPGLESDNAVFDDNDDNDDNDDDNDNDGEERDQTPPMPDFVPSISDSRIMPPLWTRAQPSTSISNGDAASSFHSSPRLNLSSKRAALDLEVSYASYEEEDDLPVTSHFRRRIRRKRSSKCRRIILSDDEDSTPCRSHLEKKSHTVDSYEEYQGGEEKNMTDDVGEQASKVGNAIEESDAESDEDDIPLILTHRLSRTTKSFASNIDSGFYSGDDDELNTSSDASSILSDLTDIPLTTSFSSPASSPSPLPLSHVTSVVDTYKTFEYAQHILEKEPTNFFDNVQDCPFFSETGLNNTNMPLMTLAQRSVIITAQNQVVSSASCLDRCPHELDNAANKGDHLLVHLRPRTATTSKYASRNLTSLDIPRGKVSLDVCPFAQILDRAGEQQLLQVGKRVSSRAAATQAIRDASTIKDKQDYCHRQLTLEQNASKTYLSYHAVTLTYEDVRVLRNGWLTDNNITFWEEYLEREVLPKYPQARIALLRASLTLILMATDSIDAARKALPDFRSTTHIFLPISNAKDLSRSESGSHWSLLLVSIIDGVSFHYDSMGTSNLREARELTARMAVLLGTPLRFRHIDDTPQQDNGNDCGVFVCVLMRFLLVKRLLNAHAREKVSMSLGGKMIDAQGGRKEMLRIIENLRREGERRRSTSPFVKKDVPRIE</sequence>
<keyword evidence="4" id="KW-0788">Thiol protease</keyword>
<evidence type="ECO:0000256" key="4">
    <source>
        <dbReference type="ARBA" id="ARBA00022807"/>
    </source>
</evidence>
<dbReference type="InterPro" id="IPR044613">
    <property type="entry name" value="Nep1/2-like"/>
</dbReference>
<evidence type="ECO:0000256" key="2">
    <source>
        <dbReference type="ARBA" id="ARBA00022670"/>
    </source>
</evidence>
<keyword evidence="2" id="KW-0645">Protease</keyword>
<comment type="caution">
    <text evidence="7">The sequence shown here is derived from an EMBL/GenBank/DDBJ whole genome shotgun (WGS) entry which is preliminary data.</text>
</comment>
<evidence type="ECO:0000256" key="5">
    <source>
        <dbReference type="SAM" id="MobiDB-lite"/>
    </source>
</evidence>
<evidence type="ECO:0000259" key="6">
    <source>
        <dbReference type="PROSITE" id="PS50600"/>
    </source>
</evidence>
<dbReference type="Gene3D" id="3.40.395.10">
    <property type="entry name" value="Adenoviral Proteinase, Chain A"/>
    <property type="match status" value="1"/>
</dbReference>
<keyword evidence="8" id="KW-1185">Reference proteome</keyword>
<feature type="compositionally biased region" description="Polar residues" evidence="5">
    <location>
        <begin position="100"/>
        <end position="120"/>
    </location>
</feature>
<dbReference type="EMBL" id="CAWUOM010000053">
    <property type="protein sequence ID" value="CAK7269008.1"/>
    <property type="molecule type" value="Genomic_DNA"/>
</dbReference>
<keyword evidence="3" id="KW-0378">Hydrolase</keyword>
<feature type="compositionally biased region" description="Basic and acidic residues" evidence="5">
    <location>
        <begin position="179"/>
        <end position="189"/>
    </location>
</feature>
<organism evidence="7 8">
    <name type="scientific">Sporothrix epigloea</name>
    <dbReference type="NCBI Taxonomy" id="1892477"/>
    <lineage>
        <taxon>Eukaryota</taxon>
        <taxon>Fungi</taxon>
        <taxon>Dikarya</taxon>
        <taxon>Ascomycota</taxon>
        <taxon>Pezizomycotina</taxon>
        <taxon>Sordariomycetes</taxon>
        <taxon>Sordariomycetidae</taxon>
        <taxon>Ophiostomatales</taxon>
        <taxon>Ophiostomataceae</taxon>
        <taxon>Sporothrix</taxon>
    </lineage>
</organism>
<feature type="region of interest" description="Disordered" evidence="5">
    <location>
        <begin position="172"/>
        <end position="206"/>
    </location>
</feature>
<evidence type="ECO:0000256" key="3">
    <source>
        <dbReference type="ARBA" id="ARBA00022801"/>
    </source>
</evidence>
<evidence type="ECO:0000313" key="7">
    <source>
        <dbReference type="EMBL" id="CAK7269008.1"/>
    </source>
</evidence>
<evidence type="ECO:0000313" key="8">
    <source>
        <dbReference type="Proteomes" id="UP001642501"/>
    </source>
</evidence>
<gene>
    <name evidence="7" type="ORF">SEPCBS57363_003383</name>
</gene>
<dbReference type="Pfam" id="PF02902">
    <property type="entry name" value="Peptidase_C48"/>
    <property type="match status" value="1"/>
</dbReference>
<dbReference type="SUPFAM" id="SSF54001">
    <property type="entry name" value="Cysteine proteinases"/>
    <property type="match status" value="1"/>
</dbReference>
<comment type="similarity">
    <text evidence="1">Belongs to the peptidase C48 family.</text>
</comment>
<reference evidence="7 8" key="1">
    <citation type="submission" date="2024-01" db="EMBL/GenBank/DDBJ databases">
        <authorList>
            <person name="Allen C."/>
            <person name="Tagirdzhanova G."/>
        </authorList>
    </citation>
    <scope>NUCLEOTIDE SEQUENCE [LARGE SCALE GENOMIC DNA]</scope>
    <source>
        <strain evidence="7 8">CBS 573.63</strain>
    </source>
</reference>
<dbReference type="InterPro" id="IPR038765">
    <property type="entry name" value="Papain-like_cys_pep_sf"/>
</dbReference>
<dbReference type="PROSITE" id="PS50600">
    <property type="entry name" value="ULP_PROTEASE"/>
    <property type="match status" value="1"/>
</dbReference>
<dbReference type="InterPro" id="IPR003653">
    <property type="entry name" value="Peptidase_C48_C"/>
</dbReference>
<feature type="compositionally biased region" description="Acidic residues" evidence="5">
    <location>
        <begin position="53"/>
        <end position="73"/>
    </location>
</feature>
<protein>
    <recommendedName>
        <fullName evidence="6">Ubiquitin-like protease family profile domain-containing protein</fullName>
    </recommendedName>
</protein>
<evidence type="ECO:0000256" key="1">
    <source>
        <dbReference type="ARBA" id="ARBA00005234"/>
    </source>
</evidence>
<feature type="domain" description="Ubiquitin-like protease family profile" evidence="6">
    <location>
        <begin position="481"/>
        <end position="642"/>
    </location>
</feature>
<dbReference type="PANTHER" id="PTHR46468:SF1">
    <property type="entry name" value="SENTRIN-SPECIFIC PROTEASE 8"/>
    <property type="match status" value="1"/>
</dbReference>
<feature type="compositionally biased region" description="Basic and acidic residues" evidence="5">
    <location>
        <begin position="22"/>
        <end position="40"/>
    </location>
</feature>
<name>A0ABP0DMX6_9PEZI</name>
<feature type="region of interest" description="Disordered" evidence="5">
    <location>
        <begin position="16"/>
        <end position="120"/>
    </location>
</feature>